<keyword evidence="2" id="KW-1185">Reference proteome</keyword>
<protein>
    <recommendedName>
        <fullName evidence="3">DUF5753 domain-containing protein</fullName>
    </recommendedName>
</protein>
<accession>A0ABT1PYP3</accession>
<proteinExistence type="predicted"/>
<evidence type="ECO:0008006" key="3">
    <source>
        <dbReference type="Google" id="ProtNLM"/>
    </source>
</evidence>
<sequence>MTGFVQVISEESHLEEQHDEYRRTLERLEEPAVEIVRNVLRRPGLLTRPPAAPCVLGPQNEKFPRAGVTRALPSP</sequence>
<gene>
    <name evidence="1" type="ORF">NGB36_19880</name>
</gene>
<reference evidence="1" key="1">
    <citation type="submission" date="2022-06" db="EMBL/GenBank/DDBJ databases">
        <title>Draft genome sequence of Streptomyces sp. RB6PN25 isolated from peat swamp forest in Thailand.</title>
        <authorList>
            <person name="Duangmal K."/>
            <person name="Klaysubun C."/>
        </authorList>
    </citation>
    <scope>NUCLEOTIDE SEQUENCE</scope>
    <source>
        <strain evidence="1">RB6PN25</strain>
    </source>
</reference>
<comment type="caution">
    <text evidence="1">The sequence shown here is derived from an EMBL/GenBank/DDBJ whole genome shotgun (WGS) entry which is preliminary data.</text>
</comment>
<evidence type="ECO:0000313" key="2">
    <source>
        <dbReference type="Proteomes" id="UP001057702"/>
    </source>
</evidence>
<organism evidence="1 2">
    <name type="scientific">Streptomyces humicola</name>
    <dbReference type="NCBI Taxonomy" id="2953240"/>
    <lineage>
        <taxon>Bacteria</taxon>
        <taxon>Bacillati</taxon>
        <taxon>Actinomycetota</taxon>
        <taxon>Actinomycetes</taxon>
        <taxon>Kitasatosporales</taxon>
        <taxon>Streptomycetaceae</taxon>
        <taxon>Streptomyces</taxon>
    </lineage>
</organism>
<name>A0ABT1PYP3_9ACTN</name>
<dbReference type="EMBL" id="JANFNG010000016">
    <property type="protein sequence ID" value="MCQ4082803.1"/>
    <property type="molecule type" value="Genomic_DNA"/>
</dbReference>
<evidence type="ECO:0000313" key="1">
    <source>
        <dbReference type="EMBL" id="MCQ4082803.1"/>
    </source>
</evidence>
<dbReference type="Proteomes" id="UP001057702">
    <property type="component" value="Unassembled WGS sequence"/>
</dbReference>
<dbReference type="RefSeq" id="WP_255921713.1">
    <property type="nucleotide sequence ID" value="NZ_JANFNG010000016.1"/>
</dbReference>